<evidence type="ECO:0000313" key="2">
    <source>
        <dbReference type="EMBL" id="KAK3349589.1"/>
    </source>
</evidence>
<accession>A0AAJ0HEX3</accession>
<proteinExistence type="predicted"/>
<dbReference type="EMBL" id="JAUIQD010000005">
    <property type="protein sequence ID" value="KAK3349589.1"/>
    <property type="molecule type" value="Genomic_DNA"/>
</dbReference>
<dbReference type="AlphaFoldDB" id="A0AAJ0HEX3"/>
<dbReference type="Gene3D" id="1.20.58.340">
    <property type="entry name" value="Magnesium transport protein CorA, transmembrane region"/>
    <property type="match status" value="1"/>
</dbReference>
<keyword evidence="1" id="KW-0812">Transmembrane</keyword>
<comment type="caution">
    <text evidence="2">The sequence shown here is derived from an EMBL/GenBank/DDBJ whole genome shotgun (WGS) entry which is preliminary data.</text>
</comment>
<protein>
    <submittedName>
        <fullName evidence="2">Uncharacterized protein</fullName>
    </submittedName>
</protein>
<keyword evidence="1" id="KW-0472">Membrane</keyword>
<feature type="transmembrane region" description="Helical" evidence="1">
    <location>
        <begin position="51"/>
        <end position="73"/>
    </location>
</feature>
<keyword evidence="3" id="KW-1185">Reference proteome</keyword>
<dbReference type="Proteomes" id="UP001275084">
    <property type="component" value="Unassembled WGS sequence"/>
</dbReference>
<evidence type="ECO:0000256" key="1">
    <source>
        <dbReference type="SAM" id="Phobius"/>
    </source>
</evidence>
<evidence type="ECO:0000313" key="3">
    <source>
        <dbReference type="Proteomes" id="UP001275084"/>
    </source>
</evidence>
<sequence>MASIQNAINNGAAASYVYRAIDPVTKAAHDSQASVALGRAAQYHSCSIRTVTFLTLTFLPVTFISALFSMSFFTYEPEVGGGGGNWQLCGLLCHCGAGDGRGRGHVAGVAADLPAREVHRGHGYGGAGWCGDDRDGGVEQDSEWRGWE</sequence>
<name>A0AAJ0HEX3_9PEZI</name>
<keyword evidence="1" id="KW-1133">Transmembrane helix</keyword>
<gene>
    <name evidence="2" type="ORF">B0T25DRAFT_570211</name>
</gene>
<organism evidence="2 3">
    <name type="scientific">Lasiosphaeria hispida</name>
    <dbReference type="NCBI Taxonomy" id="260671"/>
    <lineage>
        <taxon>Eukaryota</taxon>
        <taxon>Fungi</taxon>
        <taxon>Dikarya</taxon>
        <taxon>Ascomycota</taxon>
        <taxon>Pezizomycotina</taxon>
        <taxon>Sordariomycetes</taxon>
        <taxon>Sordariomycetidae</taxon>
        <taxon>Sordariales</taxon>
        <taxon>Lasiosphaeriaceae</taxon>
        <taxon>Lasiosphaeria</taxon>
    </lineage>
</organism>
<reference evidence="2" key="2">
    <citation type="submission" date="2023-06" db="EMBL/GenBank/DDBJ databases">
        <authorList>
            <consortium name="Lawrence Berkeley National Laboratory"/>
            <person name="Haridas S."/>
            <person name="Hensen N."/>
            <person name="Bonometti L."/>
            <person name="Westerberg I."/>
            <person name="Brannstrom I.O."/>
            <person name="Guillou S."/>
            <person name="Cros-Aarteil S."/>
            <person name="Calhoun S."/>
            <person name="Kuo A."/>
            <person name="Mondo S."/>
            <person name="Pangilinan J."/>
            <person name="Riley R."/>
            <person name="Labutti K."/>
            <person name="Andreopoulos B."/>
            <person name="Lipzen A."/>
            <person name="Chen C."/>
            <person name="Yanf M."/>
            <person name="Daum C."/>
            <person name="Ng V."/>
            <person name="Clum A."/>
            <person name="Steindorff A."/>
            <person name="Ohm R."/>
            <person name="Martin F."/>
            <person name="Silar P."/>
            <person name="Natvig D."/>
            <person name="Lalanne C."/>
            <person name="Gautier V."/>
            <person name="Ament-Velasquez S.L."/>
            <person name="Kruys A."/>
            <person name="Hutchinson M.I."/>
            <person name="Powell A.J."/>
            <person name="Barry K."/>
            <person name="Miller A.N."/>
            <person name="Grigoriev I.V."/>
            <person name="Debuchy R."/>
            <person name="Gladieux P."/>
            <person name="Thoren M.H."/>
            <person name="Johannesson H."/>
        </authorList>
    </citation>
    <scope>NUCLEOTIDE SEQUENCE</scope>
    <source>
        <strain evidence="2">CBS 955.72</strain>
    </source>
</reference>
<reference evidence="2" key="1">
    <citation type="journal article" date="2023" name="Mol. Phylogenet. Evol.">
        <title>Genome-scale phylogeny and comparative genomics of the fungal order Sordariales.</title>
        <authorList>
            <person name="Hensen N."/>
            <person name="Bonometti L."/>
            <person name="Westerberg I."/>
            <person name="Brannstrom I.O."/>
            <person name="Guillou S."/>
            <person name="Cros-Aarteil S."/>
            <person name="Calhoun S."/>
            <person name="Haridas S."/>
            <person name="Kuo A."/>
            <person name="Mondo S."/>
            <person name="Pangilinan J."/>
            <person name="Riley R."/>
            <person name="LaButti K."/>
            <person name="Andreopoulos B."/>
            <person name="Lipzen A."/>
            <person name="Chen C."/>
            <person name="Yan M."/>
            <person name="Daum C."/>
            <person name="Ng V."/>
            <person name="Clum A."/>
            <person name="Steindorff A."/>
            <person name="Ohm R.A."/>
            <person name="Martin F."/>
            <person name="Silar P."/>
            <person name="Natvig D.O."/>
            <person name="Lalanne C."/>
            <person name="Gautier V."/>
            <person name="Ament-Velasquez S.L."/>
            <person name="Kruys A."/>
            <person name="Hutchinson M.I."/>
            <person name="Powell A.J."/>
            <person name="Barry K."/>
            <person name="Miller A.N."/>
            <person name="Grigoriev I.V."/>
            <person name="Debuchy R."/>
            <person name="Gladieux P."/>
            <person name="Hiltunen Thoren M."/>
            <person name="Johannesson H."/>
        </authorList>
    </citation>
    <scope>NUCLEOTIDE SEQUENCE</scope>
    <source>
        <strain evidence="2">CBS 955.72</strain>
    </source>
</reference>